<dbReference type="EMBL" id="CAXLJL010000367">
    <property type="protein sequence ID" value="CAL5136987.1"/>
    <property type="molecule type" value="Genomic_DNA"/>
</dbReference>
<evidence type="ECO:0000256" key="7">
    <source>
        <dbReference type="SAM" id="MobiDB-lite"/>
    </source>
</evidence>
<evidence type="ECO:0000256" key="2">
    <source>
        <dbReference type="ARBA" id="ARBA00004514"/>
    </source>
</evidence>
<feature type="compositionally biased region" description="Basic and acidic residues" evidence="7">
    <location>
        <begin position="602"/>
        <end position="614"/>
    </location>
</feature>
<dbReference type="Pfam" id="PF09790">
    <property type="entry name" value="Hyccin"/>
    <property type="match status" value="2"/>
</dbReference>
<feature type="compositionally biased region" description="Polar residues" evidence="7">
    <location>
        <begin position="145"/>
        <end position="154"/>
    </location>
</feature>
<sequence>MEITRMKIPQPIQLWFNELSAKSANLGSRTADDGFIATRNKNPFLIIGIENLIMETVSVFPLPKDAAKVIDIICKQLLTFYKHSSSIVREITLELLPSLIYVYFRLTAGCRSEFNEIASTRSDQVTRSQETAAENEAGGEEKTLQTESHISPSSPGLRKTKQKEPKKIQFPHLRSSIYLGKPGNRIRIMGVEKSPVRNNVKSFTDRDAFAEYLSVINLLEKFFLDLYNFRNVTLLGKQSTAKADSQANQPIHSVPTLYSDTLEKANEKINTELQKNTTKNKPTDADEPVYGDCADICWKDIQARPVSSHSRISAINGSNQMCVLTYLLKCAYTEHENLPSHTKTAICHLAVSLGPHCHNDDSYQRPAYLASEQNASQSLDEEDTSALGTKGCERVSFADLKIGKSIPKKGVKETTVSTTEFSHSRGSRSLWMRIQTVNQEFVLVLLSALARITYPSSYDLITPALNALQSRAEYELWSQALLVVNALKRKVDEAKQHAVNNSVATNSVPKRLNIKKKHSLVEMDLQSEQLSLAGAYCGLWTDLLERRGKKFNQESKTESSATMSMVKVAQNKFMQSLVTNANFRTAKPPDDITVNAENSSAGKDKELRREKLIDGRSTLAGRKSSNTYGGGRSESEQEKRNPSESVKELETCILPCCKCLDNSVCD</sequence>
<dbReference type="PANTHER" id="PTHR31220">
    <property type="entry name" value="HYCCIN RELATED"/>
    <property type="match status" value="1"/>
</dbReference>
<evidence type="ECO:0000256" key="1">
    <source>
        <dbReference type="ARBA" id="ARBA00004236"/>
    </source>
</evidence>
<name>A0AAV2TNK7_CALDB</name>
<feature type="region of interest" description="Disordered" evidence="7">
    <location>
        <begin position="121"/>
        <end position="167"/>
    </location>
</feature>
<evidence type="ECO:0000313" key="9">
    <source>
        <dbReference type="Proteomes" id="UP001497525"/>
    </source>
</evidence>
<dbReference type="PANTHER" id="PTHR31220:SF1">
    <property type="entry name" value="GH21176P"/>
    <property type="match status" value="1"/>
</dbReference>
<accession>A0AAV2TNK7</accession>
<proteinExistence type="inferred from homology"/>
<dbReference type="InterPro" id="IPR018619">
    <property type="entry name" value="Hyccin"/>
</dbReference>
<organism evidence="8 9">
    <name type="scientific">Calicophoron daubneyi</name>
    <name type="common">Rumen fluke</name>
    <name type="synonym">Paramphistomum daubneyi</name>
    <dbReference type="NCBI Taxonomy" id="300641"/>
    <lineage>
        <taxon>Eukaryota</taxon>
        <taxon>Metazoa</taxon>
        <taxon>Spiralia</taxon>
        <taxon>Lophotrochozoa</taxon>
        <taxon>Platyhelminthes</taxon>
        <taxon>Trematoda</taxon>
        <taxon>Digenea</taxon>
        <taxon>Plagiorchiida</taxon>
        <taxon>Pronocephalata</taxon>
        <taxon>Paramphistomoidea</taxon>
        <taxon>Paramphistomidae</taxon>
        <taxon>Calicophoron</taxon>
    </lineage>
</organism>
<protein>
    <submittedName>
        <fullName evidence="8">Uncharacterized protein</fullName>
    </submittedName>
</protein>
<evidence type="ECO:0000256" key="6">
    <source>
        <dbReference type="ARBA" id="ARBA00034482"/>
    </source>
</evidence>
<comment type="similarity">
    <text evidence="6">Belongs to the Hyccin family.</text>
</comment>
<evidence type="ECO:0000256" key="3">
    <source>
        <dbReference type="ARBA" id="ARBA00022475"/>
    </source>
</evidence>
<evidence type="ECO:0000313" key="8">
    <source>
        <dbReference type="EMBL" id="CAL5136987.1"/>
    </source>
</evidence>
<dbReference type="GO" id="GO:0005886">
    <property type="term" value="C:plasma membrane"/>
    <property type="evidence" value="ECO:0007669"/>
    <property type="project" value="UniProtKB-SubCell"/>
</dbReference>
<evidence type="ECO:0000256" key="4">
    <source>
        <dbReference type="ARBA" id="ARBA00022490"/>
    </source>
</evidence>
<dbReference type="GO" id="GO:0005829">
    <property type="term" value="C:cytosol"/>
    <property type="evidence" value="ECO:0007669"/>
    <property type="project" value="UniProtKB-SubCell"/>
</dbReference>
<evidence type="ECO:0000256" key="5">
    <source>
        <dbReference type="ARBA" id="ARBA00023136"/>
    </source>
</evidence>
<keyword evidence="4" id="KW-0963">Cytoplasm</keyword>
<keyword evidence="5" id="KW-0472">Membrane</keyword>
<dbReference type="AlphaFoldDB" id="A0AAV2TNK7"/>
<feature type="compositionally biased region" description="Basic and acidic residues" evidence="7">
    <location>
        <begin position="633"/>
        <end position="644"/>
    </location>
</feature>
<comment type="subcellular location">
    <subcellularLocation>
        <location evidence="1">Cell membrane</location>
    </subcellularLocation>
    <subcellularLocation>
        <location evidence="2">Cytoplasm</location>
        <location evidence="2">Cytosol</location>
    </subcellularLocation>
</comment>
<comment type="caution">
    <text evidence="8">The sequence shown here is derived from an EMBL/GenBank/DDBJ whole genome shotgun (WGS) entry which is preliminary data.</text>
</comment>
<dbReference type="GO" id="GO:0072659">
    <property type="term" value="P:protein localization to plasma membrane"/>
    <property type="evidence" value="ECO:0007669"/>
    <property type="project" value="TreeGrafter"/>
</dbReference>
<gene>
    <name evidence="8" type="ORF">CDAUBV1_LOCUS11270</name>
</gene>
<reference evidence="8" key="1">
    <citation type="submission" date="2024-06" db="EMBL/GenBank/DDBJ databases">
        <authorList>
            <person name="Liu X."/>
            <person name="Lenzi L."/>
            <person name="Haldenby T S."/>
            <person name="Uol C."/>
        </authorList>
    </citation>
    <scope>NUCLEOTIDE SEQUENCE</scope>
</reference>
<feature type="region of interest" description="Disordered" evidence="7">
    <location>
        <begin position="584"/>
        <end position="644"/>
    </location>
</feature>
<keyword evidence="3" id="KW-1003">Cell membrane</keyword>
<dbReference type="Proteomes" id="UP001497525">
    <property type="component" value="Unassembled WGS sequence"/>
</dbReference>
<dbReference type="GO" id="GO:0046854">
    <property type="term" value="P:phosphatidylinositol phosphate biosynthetic process"/>
    <property type="evidence" value="ECO:0007669"/>
    <property type="project" value="TreeGrafter"/>
</dbReference>